<dbReference type="GO" id="GO:0016757">
    <property type="term" value="F:glycosyltransferase activity"/>
    <property type="evidence" value="ECO:0007669"/>
    <property type="project" value="UniProtKB-KW"/>
</dbReference>
<feature type="repeat" description="TPR" evidence="7">
    <location>
        <begin position="1756"/>
        <end position="1789"/>
    </location>
</feature>
<comment type="caution">
    <text evidence="10">The sequence shown here is derived from an EMBL/GenBank/DDBJ whole genome shotgun (WGS) entry which is preliminary data.</text>
</comment>
<dbReference type="Pfam" id="PF13186">
    <property type="entry name" value="SPASM"/>
    <property type="match status" value="1"/>
</dbReference>
<gene>
    <name evidence="10" type="ORF">ENQ87_13605</name>
</gene>
<dbReference type="Gene3D" id="1.25.40.10">
    <property type="entry name" value="Tetratricopeptide repeat domain"/>
    <property type="match status" value="3"/>
</dbReference>
<dbReference type="GO" id="GO:0046872">
    <property type="term" value="F:metal ion binding"/>
    <property type="evidence" value="ECO:0007669"/>
    <property type="project" value="UniProtKB-KW"/>
</dbReference>
<dbReference type="SFLD" id="SFLDG01387">
    <property type="entry name" value="BtrN-like_SPASM_domain_contain"/>
    <property type="match status" value="1"/>
</dbReference>
<feature type="compositionally biased region" description="Basic and acidic residues" evidence="8">
    <location>
        <begin position="1664"/>
        <end position="1677"/>
    </location>
</feature>
<evidence type="ECO:0000259" key="9">
    <source>
        <dbReference type="PROSITE" id="PS51918"/>
    </source>
</evidence>
<dbReference type="PROSITE" id="PS51918">
    <property type="entry name" value="RADICAL_SAM"/>
    <property type="match status" value="1"/>
</dbReference>
<organism evidence="10">
    <name type="scientific">Geobacter metallireducens</name>
    <dbReference type="NCBI Taxonomy" id="28232"/>
    <lineage>
        <taxon>Bacteria</taxon>
        <taxon>Pseudomonadati</taxon>
        <taxon>Thermodesulfobacteriota</taxon>
        <taxon>Desulfuromonadia</taxon>
        <taxon>Geobacterales</taxon>
        <taxon>Geobacteraceae</taxon>
        <taxon>Geobacter</taxon>
    </lineage>
</organism>
<evidence type="ECO:0000256" key="3">
    <source>
        <dbReference type="ARBA" id="ARBA00022691"/>
    </source>
</evidence>
<dbReference type="InterPro" id="IPR029044">
    <property type="entry name" value="Nucleotide-diphossugar_trans"/>
</dbReference>
<dbReference type="Pfam" id="PF00535">
    <property type="entry name" value="Glycos_transf_2"/>
    <property type="match status" value="2"/>
</dbReference>
<dbReference type="CDD" id="cd04186">
    <property type="entry name" value="GT_2_like_c"/>
    <property type="match status" value="1"/>
</dbReference>
<keyword evidence="10" id="KW-0808">Transferase</keyword>
<dbReference type="PANTHER" id="PTHR43179:SF7">
    <property type="entry name" value="RHAMNOSYLTRANSFERASE WBBL"/>
    <property type="match status" value="1"/>
</dbReference>
<dbReference type="SUPFAM" id="SSF102114">
    <property type="entry name" value="Radical SAM enzymes"/>
    <property type="match status" value="1"/>
</dbReference>
<dbReference type="SFLD" id="SFLDG01067">
    <property type="entry name" value="SPASM/twitch_domain_containing"/>
    <property type="match status" value="1"/>
</dbReference>
<sequence>MTHDMDVQNGICRILPHTVHFLLNDKCNAKCVFCGGDYYRSKSGKVITLDKFARMAENLHLEHFRNICLAGAGDPLLNPDFMPIIRYTNERYPNIDITVTTNGIALKPELSVEMMATKVSLVNISINAATRSTYKRLMQVDQFETVCDNAAAFVREREKACGQTLFQLSCAISRLNIEELPTLVELAHQLGVRHLNIFYCRFYPKSIRHLNIEATEYLLDDKESLVFHQELSDRKVMEAKALAERYGIFMAHEPLFREKGQPKKCVWTETELLVGFDGEVYPCGGGEVHFKKKVESGVYRFGNALTQRIEEFWNNDTYRKLRISCRRGAESPIAECRFCANLMQHDDIRSHIMEWEGFEEIPAAKTDTTQPLVSVIVPTYNRPDMLPDTLRSILAQTYPNIEIVVVNDAGEDVERLVKEVAPGAVYLRHERNKGLAGARNTGIRNATGKYIAYLDDDDLFYPEHIETLVTLLEASGYKVAYTDSYRAFQNQASGRYEVVRRELAHGVDFDYDRILVDNFVPVLCFMHEKSCIEESGYFDESLRRHEDWDLWIRMSRKFRFAHIPKVTCEFSCRVDGSGMTTGTVPMFLVTRNAIYAKYRHLASVEVQRRQRADTWEFMRHLYTFLEGRTEAIAPLFTAGRRTEGEARIAELSATGATEAQRESALADQLALAYLKSGAVADAVAQLERAMAADGMNPLASHNLAAVYRTTGRNADAARVYRQIIDWNESDVPALTALAELAAERGDAAEARKRYEQVLAVEPDNQAAAGALAELPAPAPETAAGNRLKVAVYSLDHPEHACARIRVIAPCETLADSVELRWGVDLGTDQAGVNTKLIDWADLIIVQRFFPMANTAPLLEQILASGKPVIYETDDLLVEVPATNPHQRGADAAKPYIFDLIARATAVTVSTEEMKRALAPYHREIHVLPNLLDDRLWTVQFPVKPAGSPVVIGYAGTPDHRADLRLLEEVLERIATKYGSRVAFRFMGCDTERIKGLPGFSSITFEPGYANYARTIQKAGIDIGLVPLEDNRFNRCKSNIKWLEYSACGIAGIYADLPPYRSCIKNGETGLLVAGYDVDAWVAAIESLIDDPDRRHTIALAARSEVMANYTLKSRGHLFLDTWRQIAGRTDTTAKEQAMTISPKPFAPVAAATGSDAPKVSVIIPLYNKVEYTKQCLEALALNTDQSLGYEVILVDNASSDGTADYLRTLSGDVTIVTNLKNLGFAKACNQGGRIARGRYLVFLNNDTIPHPGWLDGLIRGAERDGADIVGSKLLYPNGRAQHAGVAFNEQSIGYHIFNGFTTDAPAVNRKRFMQCVTAACMLVKRELFTDLGGFDEGYVNGFEDVDFCLRAGERGRRILYTPESVLIHFEETSEGRKAHDEPNIRRFLARWQGKVRCDDQEFYRAEGFRTEKISDGRLRIFPAPTAPETPRTALPVQPIPAAETPSCSAVPPVSDRETALALKSEGHFVEALDVLSKILTRGDRSVLVDAGDCLAALDKHDDALALYEEALAAAPADARAHVGIGIVRLLTGKLSEASKAFSRALREDPANPKALCGLGLVRNAQERPGEAFDLFRKALDADPENLTALHELVKLAYALDRFREAAGHLETYLMYHPGDTDMLFSYAGILYMANEPAKAHDAVERLLALSPGYKGAGELLAKLRDQGPGTRDREKQESTGQQSSPSPVPGPRSPVPASLLKEQGKFEEALEAFSRLIDGGDRSVLADRGDCLANLGRLDEAAASYQEAIQEDEADLKAMVGLGVVSLLQGKQVKAVTWFNRALKADPANARALCGLGMVRNMQGKGGEAFDCFRRALEGDPENLTALHEVVKLAYATERFDEALPHLDRYLMHHPADLDMLYTQAGIQFKAGRNAEALESVEKVLLFAPDYEGGRELFERIQESMAA</sequence>
<keyword evidence="4" id="KW-0479">Metal-binding</keyword>
<dbReference type="InterPro" id="IPR034391">
    <property type="entry name" value="AdoMet-like_SPASM_containing"/>
</dbReference>
<dbReference type="Pfam" id="PF04055">
    <property type="entry name" value="Radical_SAM"/>
    <property type="match status" value="1"/>
</dbReference>
<keyword evidence="3" id="KW-0949">S-adenosyl-L-methionine</keyword>
<dbReference type="Gene3D" id="3.40.50.2000">
    <property type="entry name" value="Glycogen Phosphorylase B"/>
    <property type="match status" value="1"/>
</dbReference>
<dbReference type="InterPro" id="IPR011990">
    <property type="entry name" value="TPR-like_helical_dom_sf"/>
</dbReference>
<feature type="repeat" description="TPR" evidence="7">
    <location>
        <begin position="1518"/>
        <end position="1551"/>
    </location>
</feature>
<evidence type="ECO:0000313" key="10">
    <source>
        <dbReference type="EMBL" id="HEN43379.1"/>
    </source>
</evidence>
<dbReference type="CDD" id="cd01335">
    <property type="entry name" value="Radical_SAM"/>
    <property type="match status" value="1"/>
</dbReference>
<dbReference type="InterPro" id="IPR001296">
    <property type="entry name" value="Glyco_trans_1"/>
</dbReference>
<feature type="domain" description="Radical SAM core" evidence="9">
    <location>
        <begin position="13"/>
        <end position="234"/>
    </location>
</feature>
<evidence type="ECO:0000256" key="2">
    <source>
        <dbReference type="ARBA" id="ARBA00022485"/>
    </source>
</evidence>
<evidence type="ECO:0000256" key="6">
    <source>
        <dbReference type="ARBA" id="ARBA00023014"/>
    </source>
</evidence>
<dbReference type="Pfam" id="PF00534">
    <property type="entry name" value="Glycos_transf_1"/>
    <property type="match status" value="1"/>
</dbReference>
<dbReference type="SMART" id="SM00028">
    <property type="entry name" value="TPR"/>
    <property type="match status" value="10"/>
</dbReference>
<keyword evidence="6" id="KW-0411">Iron-sulfur</keyword>
<dbReference type="InterPro" id="IPR019734">
    <property type="entry name" value="TPR_rpt"/>
</dbReference>
<dbReference type="InterPro" id="IPR007197">
    <property type="entry name" value="rSAM"/>
</dbReference>
<accession>A0A831U3F8</accession>
<dbReference type="PROSITE" id="PS50005">
    <property type="entry name" value="TPR"/>
    <property type="match status" value="7"/>
</dbReference>
<comment type="cofactor">
    <cofactor evidence="1">
        <name>[4Fe-4S] cluster</name>
        <dbReference type="ChEBI" id="CHEBI:49883"/>
    </cofactor>
</comment>
<protein>
    <submittedName>
        <fullName evidence="10">Glycosyltransferase</fullName>
    </submittedName>
</protein>
<dbReference type="InterPro" id="IPR013785">
    <property type="entry name" value="Aldolase_TIM"/>
</dbReference>
<dbReference type="SFLD" id="SFLDS00029">
    <property type="entry name" value="Radical_SAM"/>
    <property type="match status" value="1"/>
</dbReference>
<dbReference type="EMBL" id="DSOV01000059">
    <property type="protein sequence ID" value="HEN43379.1"/>
    <property type="molecule type" value="Genomic_DNA"/>
</dbReference>
<dbReference type="Gene3D" id="3.20.20.70">
    <property type="entry name" value="Aldolase class I"/>
    <property type="match status" value="1"/>
</dbReference>
<evidence type="ECO:0000256" key="8">
    <source>
        <dbReference type="SAM" id="MobiDB-lite"/>
    </source>
</evidence>
<evidence type="ECO:0000256" key="4">
    <source>
        <dbReference type="ARBA" id="ARBA00022723"/>
    </source>
</evidence>
<dbReference type="InterPro" id="IPR023885">
    <property type="entry name" value="4Fe4S-binding_SPASM_dom"/>
</dbReference>
<dbReference type="GO" id="GO:0051536">
    <property type="term" value="F:iron-sulfur cluster binding"/>
    <property type="evidence" value="ECO:0007669"/>
    <property type="project" value="UniProtKB-KW"/>
</dbReference>
<feature type="region of interest" description="Disordered" evidence="8">
    <location>
        <begin position="1664"/>
        <end position="1697"/>
    </location>
</feature>
<feature type="repeat" description="TPR" evidence="7">
    <location>
        <begin position="1484"/>
        <end position="1517"/>
    </location>
</feature>
<keyword evidence="5" id="KW-0408">Iron</keyword>
<evidence type="ECO:0000256" key="5">
    <source>
        <dbReference type="ARBA" id="ARBA00023004"/>
    </source>
</evidence>
<feature type="repeat" description="TPR" evidence="7">
    <location>
        <begin position="1552"/>
        <end position="1585"/>
    </location>
</feature>
<reference evidence="10" key="1">
    <citation type="journal article" date="2020" name="mSystems">
        <title>Genome- and Community-Level Interaction Insights into Carbon Utilization and Element Cycling Functions of Hydrothermarchaeota in Hydrothermal Sediment.</title>
        <authorList>
            <person name="Zhou Z."/>
            <person name="Liu Y."/>
            <person name="Xu W."/>
            <person name="Pan J."/>
            <person name="Luo Z.H."/>
            <person name="Li M."/>
        </authorList>
    </citation>
    <scope>NUCLEOTIDE SEQUENCE [LARGE SCALE GENOMIC DNA]</scope>
    <source>
        <strain evidence="10">SpSt-349</strain>
    </source>
</reference>
<keyword evidence="7" id="KW-0802">TPR repeat</keyword>
<feature type="repeat" description="TPR" evidence="7">
    <location>
        <begin position="731"/>
        <end position="764"/>
    </location>
</feature>
<dbReference type="Pfam" id="PF13432">
    <property type="entry name" value="TPR_16"/>
    <property type="match status" value="5"/>
</dbReference>
<dbReference type="SUPFAM" id="SSF53756">
    <property type="entry name" value="UDP-Glycosyltransferase/glycogen phosphorylase"/>
    <property type="match status" value="1"/>
</dbReference>
<dbReference type="Pfam" id="PF14559">
    <property type="entry name" value="TPR_19"/>
    <property type="match status" value="1"/>
</dbReference>
<dbReference type="InterPro" id="IPR001173">
    <property type="entry name" value="Glyco_trans_2-like"/>
</dbReference>
<dbReference type="SUPFAM" id="SSF48452">
    <property type="entry name" value="TPR-like"/>
    <property type="match status" value="2"/>
</dbReference>
<evidence type="ECO:0000256" key="1">
    <source>
        <dbReference type="ARBA" id="ARBA00001966"/>
    </source>
</evidence>
<evidence type="ECO:0000256" key="7">
    <source>
        <dbReference type="PROSITE-ProRule" id="PRU00339"/>
    </source>
</evidence>
<dbReference type="SUPFAM" id="SSF53448">
    <property type="entry name" value="Nucleotide-diphospho-sugar transferases"/>
    <property type="match status" value="2"/>
</dbReference>
<keyword evidence="2" id="KW-0004">4Fe-4S</keyword>
<dbReference type="InterPro" id="IPR058240">
    <property type="entry name" value="rSAM_sf"/>
</dbReference>
<name>A0A831U3F8_GEOME</name>
<feature type="repeat" description="TPR" evidence="7">
    <location>
        <begin position="1790"/>
        <end position="1823"/>
    </location>
</feature>
<dbReference type="PANTHER" id="PTHR43179">
    <property type="entry name" value="RHAMNOSYLTRANSFERASE WBBL"/>
    <property type="match status" value="1"/>
</dbReference>
<proteinExistence type="predicted"/>
<feature type="repeat" description="TPR" evidence="7">
    <location>
        <begin position="1722"/>
        <end position="1755"/>
    </location>
</feature>
<dbReference type="Gene3D" id="3.90.550.10">
    <property type="entry name" value="Spore Coat Polysaccharide Biosynthesis Protein SpsA, Chain A"/>
    <property type="match status" value="2"/>
</dbReference>
<dbReference type="CDD" id="cd21109">
    <property type="entry name" value="SPASM"/>
    <property type="match status" value="1"/>
</dbReference>